<protein>
    <submittedName>
        <fullName evidence="4">Uncharacterized protein</fullName>
    </submittedName>
</protein>
<dbReference type="GO" id="GO:0140662">
    <property type="term" value="F:ATP-dependent protein folding chaperone"/>
    <property type="evidence" value="ECO:0007669"/>
    <property type="project" value="InterPro"/>
</dbReference>
<accession>A0A9P8C0P6</accession>
<evidence type="ECO:0000313" key="5">
    <source>
        <dbReference type="Proteomes" id="UP000824998"/>
    </source>
</evidence>
<feature type="compositionally biased region" description="Basic and acidic residues" evidence="3">
    <location>
        <begin position="58"/>
        <end position="70"/>
    </location>
</feature>
<keyword evidence="1" id="KW-0547">Nucleotide-binding</keyword>
<organism evidence="4 5">
    <name type="scientific">Amylocarpus encephaloides</name>
    <dbReference type="NCBI Taxonomy" id="45428"/>
    <lineage>
        <taxon>Eukaryota</taxon>
        <taxon>Fungi</taxon>
        <taxon>Dikarya</taxon>
        <taxon>Ascomycota</taxon>
        <taxon>Pezizomycotina</taxon>
        <taxon>Leotiomycetes</taxon>
        <taxon>Helotiales</taxon>
        <taxon>Helotiales incertae sedis</taxon>
        <taxon>Amylocarpus</taxon>
    </lineage>
</organism>
<proteinExistence type="predicted"/>
<keyword evidence="5" id="KW-1185">Reference proteome</keyword>
<evidence type="ECO:0000313" key="4">
    <source>
        <dbReference type="EMBL" id="KAG9229107.1"/>
    </source>
</evidence>
<dbReference type="Pfam" id="PF00012">
    <property type="entry name" value="HSP70"/>
    <property type="match status" value="1"/>
</dbReference>
<evidence type="ECO:0000256" key="3">
    <source>
        <dbReference type="SAM" id="MobiDB-lite"/>
    </source>
</evidence>
<dbReference type="Proteomes" id="UP000824998">
    <property type="component" value="Unassembled WGS sequence"/>
</dbReference>
<dbReference type="SUPFAM" id="SSF100920">
    <property type="entry name" value="Heat shock protein 70kD (HSP70), peptide-binding domain"/>
    <property type="match status" value="1"/>
</dbReference>
<comment type="caution">
    <text evidence="4">The sequence shown here is derived from an EMBL/GenBank/DDBJ whole genome shotgun (WGS) entry which is preliminary data.</text>
</comment>
<dbReference type="AlphaFoldDB" id="A0A9P8C0P6"/>
<feature type="region of interest" description="Disordered" evidence="3">
    <location>
        <begin position="33"/>
        <end position="87"/>
    </location>
</feature>
<gene>
    <name evidence="4" type="ORF">BJ875DRAFT_547226</name>
</gene>
<dbReference type="InterPro" id="IPR029047">
    <property type="entry name" value="HSP70_peptide-bd_sf"/>
</dbReference>
<evidence type="ECO:0000256" key="1">
    <source>
        <dbReference type="ARBA" id="ARBA00022741"/>
    </source>
</evidence>
<evidence type="ECO:0000256" key="2">
    <source>
        <dbReference type="ARBA" id="ARBA00022840"/>
    </source>
</evidence>
<dbReference type="EMBL" id="MU251814">
    <property type="protein sequence ID" value="KAG9229107.1"/>
    <property type="molecule type" value="Genomic_DNA"/>
</dbReference>
<feature type="compositionally biased region" description="Polar residues" evidence="3">
    <location>
        <begin position="73"/>
        <end position="87"/>
    </location>
</feature>
<reference evidence="4" key="1">
    <citation type="journal article" date="2021" name="IMA Fungus">
        <title>Genomic characterization of three marine fungi, including Emericellopsis atlantica sp. nov. with signatures of a generalist lifestyle and marine biomass degradation.</title>
        <authorList>
            <person name="Hagestad O.C."/>
            <person name="Hou L."/>
            <person name="Andersen J.H."/>
            <person name="Hansen E.H."/>
            <person name="Altermark B."/>
            <person name="Li C."/>
            <person name="Kuhnert E."/>
            <person name="Cox R.J."/>
            <person name="Crous P.W."/>
            <person name="Spatafora J.W."/>
            <person name="Lail K."/>
            <person name="Amirebrahimi M."/>
            <person name="Lipzen A."/>
            <person name="Pangilinan J."/>
            <person name="Andreopoulos W."/>
            <person name="Hayes R.D."/>
            <person name="Ng V."/>
            <person name="Grigoriev I.V."/>
            <person name="Jackson S.A."/>
            <person name="Sutton T.D.S."/>
            <person name="Dobson A.D.W."/>
            <person name="Rama T."/>
        </authorList>
    </citation>
    <scope>NUCLEOTIDE SEQUENCE</scope>
    <source>
        <strain evidence="4">TRa018bII</strain>
    </source>
</reference>
<dbReference type="GO" id="GO:0005524">
    <property type="term" value="F:ATP binding"/>
    <property type="evidence" value="ECO:0007669"/>
    <property type="project" value="UniProtKB-KW"/>
</dbReference>
<dbReference type="Gene3D" id="2.60.34.10">
    <property type="entry name" value="Substrate Binding Domain Of DNAk, Chain A, domain 1"/>
    <property type="match status" value="1"/>
</dbReference>
<keyword evidence="2" id="KW-0067">ATP-binding</keyword>
<dbReference type="InterPro" id="IPR013126">
    <property type="entry name" value="Hsp_70_fam"/>
</dbReference>
<name>A0A9P8C0P6_9HELO</name>
<sequence length="210" mass="24276">MQIRLRKVVNLILSYVAFGEFGQPYVAFEAKDQDVHSPRQNQLNKRKPTPRLRNQLGRKFEDSEGQDAARRSPYNTREYNGASNRHSSPGVWNEDEFGCLVDATFLNHGIGLNTGAFVTEIHRQTVYPKRRTIMFSASVDDGEGKTIRIFEGQRGITDMNRLLGELPINDLLDWQWETIEVELELAFGERGRFMVQQRVRGDVFLWDLSR</sequence>